<dbReference type="GO" id="GO:0006281">
    <property type="term" value="P:DNA repair"/>
    <property type="evidence" value="ECO:0007669"/>
    <property type="project" value="UniProtKB-KW"/>
</dbReference>
<evidence type="ECO:0000256" key="15">
    <source>
        <dbReference type="ARBA" id="ARBA00041979"/>
    </source>
</evidence>
<dbReference type="RefSeq" id="WP_189361785.1">
    <property type="nucleotide sequence ID" value="NZ_BMWZ01000006.1"/>
</dbReference>
<comment type="similarity">
    <text evidence="2">Belongs to the Nudix hydrolase family.</text>
</comment>
<dbReference type="InterPro" id="IPR029119">
    <property type="entry name" value="MutY_C"/>
</dbReference>
<keyword evidence="3" id="KW-0515">Mutator protein</keyword>
<keyword evidence="19" id="KW-1185">Reference proteome</keyword>
<dbReference type="EC" id="3.6.1.55" evidence="12"/>
<keyword evidence="5" id="KW-0479">Metal-binding</keyword>
<dbReference type="PRINTS" id="PR00502">
    <property type="entry name" value="NUDIXFAMILY"/>
</dbReference>
<dbReference type="InterPro" id="IPR047127">
    <property type="entry name" value="MutT-like"/>
</dbReference>
<evidence type="ECO:0000256" key="11">
    <source>
        <dbReference type="ARBA" id="ARBA00036904"/>
    </source>
</evidence>
<dbReference type="SUPFAM" id="SSF55811">
    <property type="entry name" value="Nudix"/>
    <property type="match status" value="1"/>
</dbReference>
<gene>
    <name evidence="18" type="ORF">GCM10007028_28220</name>
</gene>
<evidence type="ECO:0000256" key="4">
    <source>
        <dbReference type="ARBA" id="ARBA00022705"/>
    </source>
</evidence>
<dbReference type="InterPro" id="IPR020476">
    <property type="entry name" value="Nudix_hydrolase"/>
</dbReference>
<dbReference type="EMBL" id="BMWZ01000006">
    <property type="protein sequence ID" value="GGZ88254.1"/>
    <property type="molecule type" value="Genomic_DNA"/>
</dbReference>
<dbReference type="GO" id="GO:0046872">
    <property type="term" value="F:metal ion binding"/>
    <property type="evidence" value="ECO:0007669"/>
    <property type="project" value="UniProtKB-KW"/>
</dbReference>
<dbReference type="GO" id="GO:0044715">
    <property type="term" value="F:8-oxo-dGDP phosphatase activity"/>
    <property type="evidence" value="ECO:0007669"/>
    <property type="project" value="TreeGrafter"/>
</dbReference>
<reference evidence="18" key="1">
    <citation type="journal article" date="2014" name="Int. J. Syst. Evol. Microbiol.">
        <title>Complete genome sequence of Corynebacterium casei LMG S-19264T (=DSM 44701T), isolated from a smear-ripened cheese.</title>
        <authorList>
            <consortium name="US DOE Joint Genome Institute (JGI-PGF)"/>
            <person name="Walter F."/>
            <person name="Albersmeier A."/>
            <person name="Kalinowski J."/>
            <person name="Ruckert C."/>
        </authorList>
    </citation>
    <scope>NUCLEOTIDE SEQUENCE</scope>
    <source>
        <strain evidence="18">KCTC 12710</strain>
    </source>
</reference>
<dbReference type="PANTHER" id="PTHR47707">
    <property type="entry name" value="8-OXO-DGTP DIPHOSPHATASE"/>
    <property type="match status" value="1"/>
</dbReference>
<evidence type="ECO:0000256" key="8">
    <source>
        <dbReference type="ARBA" id="ARBA00022842"/>
    </source>
</evidence>
<dbReference type="InterPro" id="IPR020084">
    <property type="entry name" value="NUDIX_hydrolase_CS"/>
</dbReference>
<keyword evidence="6" id="KW-0227">DNA damage</keyword>
<evidence type="ECO:0000256" key="7">
    <source>
        <dbReference type="ARBA" id="ARBA00022801"/>
    </source>
</evidence>
<evidence type="ECO:0000256" key="1">
    <source>
        <dbReference type="ARBA" id="ARBA00001946"/>
    </source>
</evidence>
<comment type="caution">
    <text evidence="18">The sequence shown here is derived from an EMBL/GenBank/DDBJ whole genome shotgun (WGS) entry which is preliminary data.</text>
</comment>
<dbReference type="InterPro" id="IPR015797">
    <property type="entry name" value="NUDIX_hydrolase-like_dom_sf"/>
</dbReference>
<accession>A0A918R8H6</accession>
<evidence type="ECO:0000256" key="10">
    <source>
        <dbReference type="ARBA" id="ARBA00035861"/>
    </source>
</evidence>
<dbReference type="PROSITE" id="PS00893">
    <property type="entry name" value="NUDIX_BOX"/>
    <property type="match status" value="1"/>
</dbReference>
<keyword evidence="8" id="KW-0460">Magnesium</keyword>
<dbReference type="PANTHER" id="PTHR47707:SF1">
    <property type="entry name" value="NUDIX HYDROLASE FAMILY PROTEIN"/>
    <property type="match status" value="1"/>
</dbReference>
<evidence type="ECO:0000313" key="19">
    <source>
        <dbReference type="Proteomes" id="UP000636004"/>
    </source>
</evidence>
<evidence type="ECO:0000313" key="18">
    <source>
        <dbReference type="EMBL" id="GGZ88254.1"/>
    </source>
</evidence>
<sequence>MINVVCGIIYKGDRIFIARRKAGKSMAGKWEFPGGKVERGESEEMALKRELLEELGMLVTVKNKLGSNVHAYKDFKINLVAYKCDFVNASFKLTDHDRFEWVTPKELLNYDLTAADIPLVELFV</sequence>
<evidence type="ECO:0000256" key="14">
    <source>
        <dbReference type="ARBA" id="ARBA00041592"/>
    </source>
</evidence>
<dbReference type="GO" id="GO:0006260">
    <property type="term" value="P:DNA replication"/>
    <property type="evidence" value="ECO:0007669"/>
    <property type="project" value="UniProtKB-KW"/>
</dbReference>
<dbReference type="GO" id="GO:0008413">
    <property type="term" value="F:8-oxo-7,8-dihydroguanosine triphosphate pyrophosphatase activity"/>
    <property type="evidence" value="ECO:0007669"/>
    <property type="project" value="TreeGrafter"/>
</dbReference>
<dbReference type="PROSITE" id="PS51462">
    <property type="entry name" value="NUDIX"/>
    <property type="match status" value="1"/>
</dbReference>
<protein>
    <recommendedName>
        <fullName evidence="13">8-oxo-dGTP diphosphatase</fullName>
        <ecNumber evidence="12">3.6.1.55</ecNumber>
    </recommendedName>
    <alternativeName>
        <fullName evidence="16">7,8-dihydro-8-oxoguanine-triphosphatase</fullName>
    </alternativeName>
    <alternativeName>
        <fullName evidence="15">Mutator protein MutT</fullName>
    </alternativeName>
    <alternativeName>
        <fullName evidence="14">dGTP pyrophosphohydrolase</fullName>
    </alternativeName>
</protein>
<organism evidence="18 19">
    <name type="scientific">Algibacter mikhailovii</name>
    <dbReference type="NCBI Taxonomy" id="425498"/>
    <lineage>
        <taxon>Bacteria</taxon>
        <taxon>Pseudomonadati</taxon>
        <taxon>Bacteroidota</taxon>
        <taxon>Flavobacteriia</taxon>
        <taxon>Flavobacteriales</taxon>
        <taxon>Flavobacteriaceae</taxon>
        <taxon>Algibacter</taxon>
    </lineage>
</organism>
<dbReference type="InterPro" id="IPR000086">
    <property type="entry name" value="NUDIX_hydrolase_dom"/>
</dbReference>
<evidence type="ECO:0000256" key="9">
    <source>
        <dbReference type="ARBA" id="ARBA00023204"/>
    </source>
</evidence>
<dbReference type="Gene3D" id="3.90.79.10">
    <property type="entry name" value="Nucleoside Triphosphate Pyrophosphohydrolase"/>
    <property type="match status" value="1"/>
</dbReference>
<evidence type="ECO:0000256" key="3">
    <source>
        <dbReference type="ARBA" id="ARBA00022457"/>
    </source>
</evidence>
<evidence type="ECO:0000256" key="13">
    <source>
        <dbReference type="ARBA" id="ARBA00040794"/>
    </source>
</evidence>
<dbReference type="GO" id="GO:0044716">
    <property type="term" value="F:8-oxo-GDP phosphatase activity"/>
    <property type="evidence" value="ECO:0007669"/>
    <property type="project" value="TreeGrafter"/>
</dbReference>
<evidence type="ECO:0000256" key="5">
    <source>
        <dbReference type="ARBA" id="ARBA00022723"/>
    </source>
</evidence>
<keyword evidence="7 18" id="KW-0378">Hydrolase</keyword>
<comment type="cofactor">
    <cofactor evidence="1">
        <name>Mg(2+)</name>
        <dbReference type="ChEBI" id="CHEBI:18420"/>
    </cofactor>
</comment>
<keyword evidence="9" id="KW-0234">DNA repair</keyword>
<dbReference type="CDD" id="cd03425">
    <property type="entry name" value="NUDIX_MutT_NudA_like"/>
    <property type="match status" value="1"/>
</dbReference>
<dbReference type="Proteomes" id="UP000636004">
    <property type="component" value="Unassembled WGS sequence"/>
</dbReference>
<evidence type="ECO:0000256" key="16">
    <source>
        <dbReference type="ARBA" id="ARBA00042798"/>
    </source>
</evidence>
<keyword evidence="4" id="KW-0235">DNA replication</keyword>
<dbReference type="GO" id="GO:0035539">
    <property type="term" value="F:8-oxo-7,8-dihydrodeoxyguanosine triphosphate pyrophosphatase activity"/>
    <property type="evidence" value="ECO:0007669"/>
    <property type="project" value="UniProtKB-EC"/>
</dbReference>
<evidence type="ECO:0000256" key="6">
    <source>
        <dbReference type="ARBA" id="ARBA00022763"/>
    </source>
</evidence>
<feature type="domain" description="Nudix hydrolase" evidence="17">
    <location>
        <begin position="1"/>
        <end position="124"/>
    </location>
</feature>
<evidence type="ECO:0000259" key="17">
    <source>
        <dbReference type="PROSITE" id="PS51462"/>
    </source>
</evidence>
<dbReference type="Pfam" id="PF14815">
    <property type="entry name" value="NUDIX_4"/>
    <property type="match status" value="1"/>
</dbReference>
<reference evidence="18" key="2">
    <citation type="submission" date="2020-09" db="EMBL/GenBank/DDBJ databases">
        <authorList>
            <person name="Sun Q."/>
            <person name="Kim S."/>
        </authorList>
    </citation>
    <scope>NUCLEOTIDE SEQUENCE</scope>
    <source>
        <strain evidence="18">KCTC 12710</strain>
    </source>
</reference>
<name>A0A918R8H6_9FLAO</name>
<comment type="catalytic activity">
    <reaction evidence="10">
        <text>8-oxo-dGTP + H2O = 8-oxo-dGMP + diphosphate + H(+)</text>
        <dbReference type="Rhea" id="RHEA:31575"/>
        <dbReference type="ChEBI" id="CHEBI:15377"/>
        <dbReference type="ChEBI" id="CHEBI:15378"/>
        <dbReference type="ChEBI" id="CHEBI:33019"/>
        <dbReference type="ChEBI" id="CHEBI:63224"/>
        <dbReference type="ChEBI" id="CHEBI:77896"/>
        <dbReference type="EC" id="3.6.1.55"/>
    </reaction>
</comment>
<proteinExistence type="inferred from homology"/>
<evidence type="ECO:0000256" key="2">
    <source>
        <dbReference type="ARBA" id="ARBA00005582"/>
    </source>
</evidence>
<comment type="catalytic activity">
    <reaction evidence="11">
        <text>8-oxo-GTP + H2O = 8-oxo-GMP + diphosphate + H(+)</text>
        <dbReference type="Rhea" id="RHEA:67616"/>
        <dbReference type="ChEBI" id="CHEBI:15377"/>
        <dbReference type="ChEBI" id="CHEBI:15378"/>
        <dbReference type="ChEBI" id="CHEBI:33019"/>
        <dbReference type="ChEBI" id="CHEBI:143553"/>
        <dbReference type="ChEBI" id="CHEBI:145694"/>
    </reaction>
</comment>
<evidence type="ECO:0000256" key="12">
    <source>
        <dbReference type="ARBA" id="ARBA00038905"/>
    </source>
</evidence>
<dbReference type="AlphaFoldDB" id="A0A918R8H6"/>